<dbReference type="AlphaFoldDB" id="A0A2A9MB37"/>
<dbReference type="KEGG" id="bbes:BESB_059860"/>
<feature type="transmembrane region" description="Helical" evidence="7">
    <location>
        <begin position="208"/>
        <end position="226"/>
    </location>
</feature>
<dbReference type="OrthoDB" id="10266771at2759"/>
<feature type="transmembrane region" description="Helical" evidence="7">
    <location>
        <begin position="176"/>
        <end position="196"/>
    </location>
</feature>
<keyword evidence="4 7" id="KW-0812">Transmembrane</keyword>
<keyword evidence="6 7" id="KW-0472">Membrane</keyword>
<dbReference type="Pfam" id="PF12036">
    <property type="entry name" value="DUF3522"/>
    <property type="match status" value="1"/>
</dbReference>
<organism evidence="8 9">
    <name type="scientific">Besnoitia besnoiti</name>
    <name type="common">Apicomplexan protozoan</name>
    <dbReference type="NCBI Taxonomy" id="94643"/>
    <lineage>
        <taxon>Eukaryota</taxon>
        <taxon>Sar</taxon>
        <taxon>Alveolata</taxon>
        <taxon>Apicomplexa</taxon>
        <taxon>Conoidasida</taxon>
        <taxon>Coccidia</taxon>
        <taxon>Eucoccidiorida</taxon>
        <taxon>Eimeriorina</taxon>
        <taxon>Sarcocystidae</taxon>
        <taxon>Besnoitia</taxon>
    </lineage>
</organism>
<keyword evidence="5 7" id="KW-1133">Transmembrane helix</keyword>
<dbReference type="RefSeq" id="XP_029219108.1">
    <property type="nucleotide sequence ID" value="XM_029364400.1"/>
</dbReference>
<name>A0A2A9MB37_BESBE</name>
<evidence type="ECO:0000256" key="5">
    <source>
        <dbReference type="ARBA" id="ARBA00022989"/>
    </source>
</evidence>
<comment type="similarity">
    <text evidence="2">Belongs to the TMEM8 family.</text>
</comment>
<protein>
    <recommendedName>
        <fullName evidence="10">Transmembrane protein</fullName>
    </recommendedName>
</protein>
<dbReference type="VEuPathDB" id="ToxoDB:BESB_059860"/>
<comment type="caution">
    <text evidence="8">The sequence shown here is derived from an EMBL/GenBank/DDBJ whole genome shotgun (WGS) entry which is preliminary data.</text>
</comment>
<evidence type="ECO:0000256" key="1">
    <source>
        <dbReference type="ARBA" id="ARBA00004651"/>
    </source>
</evidence>
<evidence type="ECO:0000256" key="7">
    <source>
        <dbReference type="SAM" id="Phobius"/>
    </source>
</evidence>
<evidence type="ECO:0000256" key="3">
    <source>
        <dbReference type="ARBA" id="ARBA00022475"/>
    </source>
</evidence>
<dbReference type="GO" id="GO:0005886">
    <property type="term" value="C:plasma membrane"/>
    <property type="evidence" value="ECO:0007669"/>
    <property type="project" value="UniProtKB-SubCell"/>
</dbReference>
<evidence type="ECO:0000313" key="8">
    <source>
        <dbReference type="EMBL" id="PFH35099.1"/>
    </source>
</evidence>
<keyword evidence="3" id="KW-1003">Cell membrane</keyword>
<proteinExistence type="inferred from homology"/>
<evidence type="ECO:0008006" key="10">
    <source>
        <dbReference type="Google" id="ProtNLM"/>
    </source>
</evidence>
<dbReference type="PANTHER" id="PTHR36561">
    <property type="entry name" value="HAEMOLYSIN-III RELATED-RELATED"/>
    <property type="match status" value="1"/>
</dbReference>
<sequence length="312" mass="34738">MAVGRESWYPLASSSLEPSARACAALFCAVVFFAARAQPVFGDGYGYPHLKEQWEFQMQLVSTGATNVVLLLGVFRSWQVGCPIDALVGFCSMMTSVVYHTLQTLEGNNPGVYGKAFFLGGTESDWHRADNIFAIACFTSFFSMPLQLVSPVWVTMSRMVPLSVAITTQCLRPWNFAYTLFPIVFFSVGFLVLIGASGMKPHLQRRECLYSGITFLLAVIFFFLGMDDENDYLRIKHGFWHIFIGLFVYYWTGACNPPHVVQARKRLLYATAHDATILLGEEKLRHGKTKTGEPQIAPNPATEAAVQMAKIA</sequence>
<gene>
    <name evidence="8" type="ORF">BESB_059860</name>
</gene>
<dbReference type="GeneID" id="40310914"/>
<evidence type="ECO:0000256" key="4">
    <source>
        <dbReference type="ARBA" id="ARBA00022692"/>
    </source>
</evidence>
<evidence type="ECO:0000313" key="9">
    <source>
        <dbReference type="Proteomes" id="UP000224006"/>
    </source>
</evidence>
<evidence type="ECO:0000256" key="2">
    <source>
        <dbReference type="ARBA" id="ARBA00005542"/>
    </source>
</evidence>
<dbReference type="EMBL" id="NWUJ01000005">
    <property type="protein sequence ID" value="PFH35099.1"/>
    <property type="molecule type" value="Genomic_DNA"/>
</dbReference>
<reference evidence="8 9" key="1">
    <citation type="submission" date="2017-09" db="EMBL/GenBank/DDBJ databases">
        <title>Genome sequencing of Besnoitia besnoiti strain Bb-Ger1.</title>
        <authorList>
            <person name="Schares G."/>
            <person name="Venepally P."/>
            <person name="Lorenzi H.A."/>
        </authorList>
    </citation>
    <scope>NUCLEOTIDE SEQUENCE [LARGE SCALE GENOMIC DNA]</scope>
    <source>
        <strain evidence="8 9">Bb-Ger1</strain>
    </source>
</reference>
<evidence type="ECO:0000256" key="6">
    <source>
        <dbReference type="ARBA" id="ARBA00023136"/>
    </source>
</evidence>
<feature type="transmembrane region" description="Helical" evidence="7">
    <location>
        <begin position="132"/>
        <end position="156"/>
    </location>
</feature>
<dbReference type="InterPro" id="IPR021910">
    <property type="entry name" value="NGX6/PGAP6/MYMK"/>
</dbReference>
<keyword evidence="9" id="KW-1185">Reference proteome</keyword>
<comment type="subcellular location">
    <subcellularLocation>
        <location evidence="1">Cell membrane</location>
        <topology evidence="1">Multi-pass membrane protein</topology>
    </subcellularLocation>
</comment>
<dbReference type="Proteomes" id="UP000224006">
    <property type="component" value="Chromosome V"/>
</dbReference>
<accession>A0A2A9MB37</accession>
<feature type="transmembrane region" description="Helical" evidence="7">
    <location>
        <begin position="238"/>
        <end position="256"/>
    </location>
</feature>
<dbReference type="PANTHER" id="PTHR36561:SF2">
    <property type="entry name" value="HAEMOLYSIN-III RELATED"/>
    <property type="match status" value="1"/>
</dbReference>